<dbReference type="STRING" id="658187.LDG_6227"/>
<reference evidence="1 2" key="1">
    <citation type="journal article" date="2011" name="BMC Genomics">
        <title>Insight into cross-talk between intra-amoebal pathogens.</title>
        <authorList>
            <person name="Gimenez G."/>
            <person name="Bertelli C."/>
            <person name="Moliner C."/>
            <person name="Robert C."/>
            <person name="Raoult D."/>
            <person name="Fournier P.E."/>
            <person name="Greub G."/>
        </authorList>
    </citation>
    <scope>NUCLEOTIDE SEQUENCE [LARGE SCALE GENOMIC DNA]</scope>
    <source>
        <strain evidence="1 2">LLAP12</strain>
    </source>
</reference>
<dbReference type="EMBL" id="JH413811">
    <property type="protein sequence ID" value="EHL31567.1"/>
    <property type="molecule type" value="Genomic_DNA"/>
</dbReference>
<dbReference type="OrthoDB" id="5650316at2"/>
<evidence type="ECO:0000313" key="1">
    <source>
        <dbReference type="EMBL" id="EHL31567.1"/>
    </source>
</evidence>
<name>G9ELW7_9GAMM</name>
<gene>
    <name evidence="1" type="ORF">LDG_6227</name>
</gene>
<accession>G9ELW7</accession>
<dbReference type="HOGENOM" id="CLU_982783_0_0_6"/>
<evidence type="ECO:0000313" key="2">
    <source>
        <dbReference type="Proteomes" id="UP000002770"/>
    </source>
</evidence>
<dbReference type="RefSeq" id="WP_006870164.1">
    <property type="nucleotide sequence ID" value="NZ_JH413811.1"/>
</dbReference>
<dbReference type="eggNOG" id="ENOG5031H99">
    <property type="taxonomic scope" value="Bacteria"/>
</dbReference>
<organism evidence="1 2">
    <name type="scientific">Legionella drancourtii LLAP12</name>
    <dbReference type="NCBI Taxonomy" id="658187"/>
    <lineage>
        <taxon>Bacteria</taxon>
        <taxon>Pseudomonadati</taxon>
        <taxon>Pseudomonadota</taxon>
        <taxon>Gammaproteobacteria</taxon>
        <taxon>Legionellales</taxon>
        <taxon>Legionellaceae</taxon>
        <taxon>Legionella</taxon>
    </lineage>
</organism>
<dbReference type="Proteomes" id="UP000002770">
    <property type="component" value="Unassembled WGS sequence"/>
</dbReference>
<evidence type="ECO:0008006" key="3">
    <source>
        <dbReference type="Google" id="ProtNLM"/>
    </source>
</evidence>
<sequence length="283" mass="31674">MPSPVDNLLDALKAKKYDVAIALITEDPKLVNTINPVTGYSIMKTSITGGRPLDLIKFLVSQPDFNFTYLNVTADNVEEDETNIDVILKFGRKDVLEFLLNDPQIMPKIILNNQQLTYESAVKKLEAVRATFNKEHSKSATSIFTERAKARVDNLEKMIPMLAEATIKYAVAKDDPILCIRLEKAGVDLDKPLSSEKKPVQLLNRSNPKLLEWFMGERFANKAAKRAVVDPDCLNKQREAQSQLDAARQGFFAEGARILGKATAGRLERMKEADKISPPSRKL</sequence>
<keyword evidence="2" id="KW-1185">Reference proteome</keyword>
<proteinExistence type="predicted"/>
<dbReference type="AlphaFoldDB" id="G9ELW7"/>
<protein>
    <recommendedName>
        <fullName evidence="3">Ankyrin repeat-containing protein</fullName>
    </recommendedName>
</protein>
<dbReference type="InParanoid" id="G9ELW7"/>